<dbReference type="InterPro" id="IPR013083">
    <property type="entry name" value="Znf_RING/FYVE/PHD"/>
</dbReference>
<evidence type="ECO:0000256" key="2">
    <source>
        <dbReference type="SAM" id="MobiDB-lite"/>
    </source>
</evidence>
<comment type="caution">
    <text evidence="4">The sequence shown here is derived from an EMBL/GenBank/DDBJ whole genome shotgun (WGS) entry which is preliminary data.</text>
</comment>
<reference evidence="4 5" key="1">
    <citation type="journal article" date="2023" name="G3 (Bethesda)">
        <title>A chromosome-level genome assembly of Zasmidium syzygii isolated from banana leaves.</title>
        <authorList>
            <person name="van Westerhoven A.C."/>
            <person name="Mehrabi R."/>
            <person name="Talebi R."/>
            <person name="Steentjes M.B.F."/>
            <person name="Corcolon B."/>
            <person name="Chong P.A."/>
            <person name="Kema G.H.J."/>
            <person name="Seidl M.F."/>
        </authorList>
    </citation>
    <scope>NUCLEOTIDE SEQUENCE [LARGE SCALE GENOMIC DNA]</scope>
    <source>
        <strain evidence="4 5">P124</strain>
    </source>
</reference>
<gene>
    <name evidence="4" type="ORF">PRZ48_003910</name>
</gene>
<feature type="compositionally biased region" description="Polar residues" evidence="2">
    <location>
        <begin position="104"/>
        <end position="114"/>
    </location>
</feature>
<evidence type="ECO:0000313" key="4">
    <source>
        <dbReference type="EMBL" id="KAK4505945.1"/>
    </source>
</evidence>
<feature type="region of interest" description="Disordered" evidence="2">
    <location>
        <begin position="166"/>
        <end position="189"/>
    </location>
</feature>
<name>A0ABR0EXG4_ZASCE</name>
<evidence type="ECO:0000256" key="1">
    <source>
        <dbReference type="PROSITE-ProRule" id="PRU00175"/>
    </source>
</evidence>
<evidence type="ECO:0000313" key="5">
    <source>
        <dbReference type="Proteomes" id="UP001305779"/>
    </source>
</evidence>
<dbReference type="InterPro" id="IPR001841">
    <property type="entry name" value="Znf_RING"/>
</dbReference>
<organism evidence="4 5">
    <name type="scientific">Zasmidium cellare</name>
    <name type="common">Wine cellar mold</name>
    <name type="synonym">Racodium cellare</name>
    <dbReference type="NCBI Taxonomy" id="395010"/>
    <lineage>
        <taxon>Eukaryota</taxon>
        <taxon>Fungi</taxon>
        <taxon>Dikarya</taxon>
        <taxon>Ascomycota</taxon>
        <taxon>Pezizomycotina</taxon>
        <taxon>Dothideomycetes</taxon>
        <taxon>Dothideomycetidae</taxon>
        <taxon>Mycosphaerellales</taxon>
        <taxon>Mycosphaerellaceae</taxon>
        <taxon>Zasmidium</taxon>
    </lineage>
</organism>
<keyword evidence="5" id="KW-1185">Reference proteome</keyword>
<proteinExistence type="predicted"/>
<dbReference type="Proteomes" id="UP001305779">
    <property type="component" value="Unassembled WGS sequence"/>
</dbReference>
<dbReference type="Gene3D" id="3.30.40.10">
    <property type="entry name" value="Zinc/RING finger domain, C3HC4 (zinc finger)"/>
    <property type="match status" value="1"/>
</dbReference>
<keyword evidence="1" id="KW-0863">Zinc-finger</keyword>
<protein>
    <recommendedName>
        <fullName evidence="3">RING-type domain-containing protein</fullName>
    </recommendedName>
</protein>
<feature type="region of interest" description="Disordered" evidence="2">
    <location>
        <begin position="1"/>
        <end position="149"/>
    </location>
</feature>
<accession>A0ABR0EXG4</accession>
<evidence type="ECO:0000259" key="3">
    <source>
        <dbReference type="PROSITE" id="PS50089"/>
    </source>
</evidence>
<feature type="domain" description="RING-type" evidence="3">
    <location>
        <begin position="261"/>
        <end position="287"/>
    </location>
</feature>
<dbReference type="Pfam" id="PF13639">
    <property type="entry name" value="zf-RING_2"/>
    <property type="match status" value="1"/>
</dbReference>
<sequence>MDRGRESDGQPGGAGHTNGSAAIESLRDVQTTASRRRIRRAGMADLVGMPAGSASASLTQAQRLDRLRNSRPSSSTGQPLPFDTASPTTYPQSPPLTPEGVQDHGNNMTPSSPRFSAYTASAMRNEETGSTSRPNDRIRPAVGPFVGPSATAIDRDVATRIEEATAEQHERQQNAATNNSPEDDPEEMDHRTAMAHTFARMRELTRFVGGASHRARLDPALQQELSNRFAEIIGEVPRRRQPTPPPVTLPTRQGNEGEEECGICLDPAEGTEMSDTPCGHTFHTECMGIWLKDKMNPTYGVTRDQDMLLDRGNGMGKWVYEKRALKEARTL</sequence>
<keyword evidence="1" id="KW-0479">Metal-binding</keyword>
<keyword evidence="1" id="KW-0862">Zinc</keyword>
<dbReference type="EMBL" id="JAXOVC010000002">
    <property type="protein sequence ID" value="KAK4505945.1"/>
    <property type="molecule type" value="Genomic_DNA"/>
</dbReference>
<feature type="region of interest" description="Disordered" evidence="2">
    <location>
        <begin position="238"/>
        <end position="258"/>
    </location>
</feature>
<dbReference type="PROSITE" id="PS50089">
    <property type="entry name" value="ZF_RING_2"/>
    <property type="match status" value="1"/>
</dbReference>
<dbReference type="SUPFAM" id="SSF57850">
    <property type="entry name" value="RING/U-box"/>
    <property type="match status" value="1"/>
</dbReference>